<dbReference type="Pfam" id="PF10262">
    <property type="entry name" value="Rdx"/>
    <property type="match status" value="1"/>
</dbReference>
<keyword evidence="1" id="KW-0676">Redox-active center</keyword>
<dbReference type="Gene3D" id="3.40.30.10">
    <property type="entry name" value="Glutaredoxin"/>
    <property type="match status" value="1"/>
</dbReference>
<name>A0A1G8U763_9EURY</name>
<organism evidence="2 3">
    <name type="scientific">Halovenus aranensis</name>
    <dbReference type="NCBI Taxonomy" id="890420"/>
    <lineage>
        <taxon>Archaea</taxon>
        <taxon>Methanobacteriati</taxon>
        <taxon>Methanobacteriota</taxon>
        <taxon>Stenosarchaea group</taxon>
        <taxon>Halobacteria</taxon>
        <taxon>Halobacteriales</taxon>
        <taxon>Haloarculaceae</taxon>
        <taxon>Halovenus</taxon>
    </lineage>
</organism>
<gene>
    <name evidence="2" type="ORF">SAMN05216226_10487</name>
</gene>
<dbReference type="InterPro" id="IPR036249">
    <property type="entry name" value="Thioredoxin-like_sf"/>
</dbReference>
<keyword evidence="3" id="KW-1185">Reference proteome</keyword>
<evidence type="ECO:0000313" key="3">
    <source>
        <dbReference type="Proteomes" id="UP000198856"/>
    </source>
</evidence>
<proteinExistence type="predicted"/>
<accession>A0A1G8U763</accession>
<sequence>MSEVTIEYCVPCGFRDRALDVQEAILNAVEGELEELSLVMGDHGVFTVHVDGETVFDKEDDEFDVDEIARDVRSAV</sequence>
<dbReference type="OrthoDB" id="33017at2157"/>
<evidence type="ECO:0000256" key="1">
    <source>
        <dbReference type="ARBA" id="ARBA00023284"/>
    </source>
</evidence>
<protein>
    <submittedName>
        <fullName evidence="2">Selenoprotein W-related protein</fullName>
    </submittedName>
</protein>
<dbReference type="AlphaFoldDB" id="A0A1G8U763"/>
<dbReference type="EMBL" id="FNFC01000004">
    <property type="protein sequence ID" value="SDJ49563.1"/>
    <property type="molecule type" value="Genomic_DNA"/>
</dbReference>
<dbReference type="Proteomes" id="UP000198856">
    <property type="component" value="Unassembled WGS sequence"/>
</dbReference>
<reference evidence="2 3" key="1">
    <citation type="submission" date="2016-10" db="EMBL/GenBank/DDBJ databases">
        <authorList>
            <person name="de Groot N.N."/>
        </authorList>
    </citation>
    <scope>NUCLEOTIDE SEQUENCE [LARGE SCALE GENOMIC DNA]</scope>
    <source>
        <strain evidence="2 3">IBRC-M10015</strain>
    </source>
</reference>
<dbReference type="NCBIfam" id="TIGR02174">
    <property type="entry name" value="CXXU_selWTH"/>
    <property type="match status" value="1"/>
</dbReference>
<dbReference type="SUPFAM" id="SSF52833">
    <property type="entry name" value="Thioredoxin-like"/>
    <property type="match status" value="1"/>
</dbReference>
<dbReference type="RefSeq" id="WP_092700168.1">
    <property type="nucleotide sequence ID" value="NZ_FNFC01000004.1"/>
</dbReference>
<evidence type="ECO:0000313" key="2">
    <source>
        <dbReference type="EMBL" id="SDJ49563.1"/>
    </source>
</evidence>
<dbReference type="STRING" id="890420.SAMN05216226_10487"/>
<dbReference type="InterPro" id="IPR011893">
    <property type="entry name" value="Selenoprotein_Rdx-typ"/>
</dbReference>